<dbReference type="GO" id="GO:0005737">
    <property type="term" value="C:cytoplasm"/>
    <property type="evidence" value="ECO:0007669"/>
    <property type="project" value="TreeGrafter"/>
</dbReference>
<dbReference type="RefSeq" id="XP_068368231.1">
    <property type="nucleotide sequence ID" value="XM_068497820.1"/>
</dbReference>
<sequence>MMEDTYISIRTPLVDPTIPKFNNGFDNSEHDLIVCKNDIIAINSDIQFSVIGLLGSGKFGSVYHVINLVDQCQYALKINKSSIELAGTILNEVKTLMNLSQNGNERSLGNVVGYFGHFVYRGHICIILEKLSFSLYQVLQIRKFTGMPLCYVKIILQDLTNALACFDELDLIHLDIKPENVLMETPSSVHVKLADVGGAKHISECENKCSYAITRYYRPPEIVLRTGMSKKSDIWSLACLIAEMYLGTPLFFVSNELQLLRLIEKRLDLKIPENLIEISPKKEKFYDLNDDLLSLAEFCYQENLDIPIEHNLFKYDKLDDIIRNYPLPPNLSPENRAKEIDNKEKFLDLLKKMLNPDPKLRFSLQDVCNHPFLTSI</sequence>
<dbReference type="Gene3D" id="1.10.510.10">
    <property type="entry name" value="Transferase(Phosphotransferase) domain 1"/>
    <property type="match status" value="1"/>
</dbReference>
<accession>A0A1J4KV35</accession>
<gene>
    <name evidence="9" type="ORF">TRFO_14446</name>
</gene>
<dbReference type="PROSITE" id="PS00107">
    <property type="entry name" value="PROTEIN_KINASE_ATP"/>
    <property type="match status" value="1"/>
</dbReference>
<dbReference type="PANTHER" id="PTHR24058:SF17">
    <property type="entry name" value="HOMEODOMAIN INTERACTING PROTEIN KINASE, ISOFORM D"/>
    <property type="match status" value="1"/>
</dbReference>
<dbReference type="InterPro" id="IPR017441">
    <property type="entry name" value="Protein_kinase_ATP_BS"/>
</dbReference>
<dbReference type="SMART" id="SM00220">
    <property type="entry name" value="S_TKc"/>
    <property type="match status" value="1"/>
</dbReference>
<dbReference type="Proteomes" id="UP000179807">
    <property type="component" value="Unassembled WGS sequence"/>
</dbReference>
<evidence type="ECO:0000256" key="3">
    <source>
        <dbReference type="ARBA" id="ARBA00022741"/>
    </source>
</evidence>
<evidence type="ECO:0000313" key="9">
    <source>
        <dbReference type="EMBL" id="OHT15095.1"/>
    </source>
</evidence>
<evidence type="ECO:0000256" key="1">
    <source>
        <dbReference type="ARBA" id="ARBA00022527"/>
    </source>
</evidence>
<dbReference type="SUPFAM" id="SSF56112">
    <property type="entry name" value="Protein kinase-like (PK-like)"/>
    <property type="match status" value="1"/>
</dbReference>
<evidence type="ECO:0000256" key="5">
    <source>
        <dbReference type="ARBA" id="ARBA00022840"/>
    </source>
</evidence>
<proteinExistence type="inferred from homology"/>
<keyword evidence="1 7" id="KW-0723">Serine/threonine-protein kinase</keyword>
<dbReference type="InterPro" id="IPR000719">
    <property type="entry name" value="Prot_kinase_dom"/>
</dbReference>
<dbReference type="AlphaFoldDB" id="A0A1J4KV35"/>
<dbReference type="EMBL" id="MLAK01000272">
    <property type="protein sequence ID" value="OHT15095.1"/>
    <property type="molecule type" value="Genomic_DNA"/>
</dbReference>
<keyword evidence="10" id="KW-1185">Reference proteome</keyword>
<comment type="caution">
    <text evidence="9">The sequence shown here is derived from an EMBL/GenBank/DDBJ whole genome shotgun (WGS) entry which is preliminary data.</text>
</comment>
<dbReference type="GO" id="GO:0005524">
    <property type="term" value="F:ATP binding"/>
    <property type="evidence" value="ECO:0007669"/>
    <property type="project" value="UniProtKB-UniRule"/>
</dbReference>
<dbReference type="GeneID" id="94832524"/>
<organism evidence="9 10">
    <name type="scientific">Tritrichomonas foetus</name>
    <dbReference type="NCBI Taxonomy" id="1144522"/>
    <lineage>
        <taxon>Eukaryota</taxon>
        <taxon>Metamonada</taxon>
        <taxon>Parabasalia</taxon>
        <taxon>Tritrichomonadida</taxon>
        <taxon>Tritrichomonadidae</taxon>
        <taxon>Tritrichomonas</taxon>
    </lineage>
</organism>
<dbReference type="GO" id="GO:0004674">
    <property type="term" value="F:protein serine/threonine kinase activity"/>
    <property type="evidence" value="ECO:0007669"/>
    <property type="project" value="UniProtKB-KW"/>
</dbReference>
<comment type="similarity">
    <text evidence="7">Belongs to the protein kinase superfamily.</text>
</comment>
<keyword evidence="3 6" id="KW-0547">Nucleotide-binding</keyword>
<dbReference type="GO" id="GO:0004713">
    <property type="term" value="F:protein tyrosine kinase activity"/>
    <property type="evidence" value="ECO:0007669"/>
    <property type="project" value="TreeGrafter"/>
</dbReference>
<dbReference type="PANTHER" id="PTHR24058">
    <property type="entry name" value="DUAL SPECIFICITY PROTEIN KINASE"/>
    <property type="match status" value="1"/>
</dbReference>
<feature type="binding site" evidence="6">
    <location>
        <position position="77"/>
    </location>
    <ligand>
        <name>ATP</name>
        <dbReference type="ChEBI" id="CHEBI:30616"/>
    </ligand>
</feature>
<dbReference type="PROSITE" id="PS50011">
    <property type="entry name" value="PROTEIN_KINASE_DOM"/>
    <property type="match status" value="1"/>
</dbReference>
<evidence type="ECO:0000256" key="7">
    <source>
        <dbReference type="RuleBase" id="RU000304"/>
    </source>
</evidence>
<dbReference type="VEuPathDB" id="TrichDB:TRFO_14446"/>
<feature type="domain" description="Protein kinase" evidence="8">
    <location>
        <begin position="48"/>
        <end position="373"/>
    </location>
</feature>
<evidence type="ECO:0000256" key="2">
    <source>
        <dbReference type="ARBA" id="ARBA00022679"/>
    </source>
</evidence>
<keyword evidence="4 9" id="KW-0418">Kinase</keyword>
<keyword evidence="2" id="KW-0808">Transferase</keyword>
<protein>
    <submittedName>
        <fullName evidence="9">CMGC family protein kinase</fullName>
    </submittedName>
</protein>
<dbReference type="PROSITE" id="PS00108">
    <property type="entry name" value="PROTEIN_KINASE_ST"/>
    <property type="match status" value="1"/>
</dbReference>
<dbReference type="InterPro" id="IPR008271">
    <property type="entry name" value="Ser/Thr_kinase_AS"/>
</dbReference>
<dbReference type="Gene3D" id="3.30.200.20">
    <property type="entry name" value="Phosphorylase Kinase, domain 1"/>
    <property type="match status" value="1"/>
</dbReference>
<evidence type="ECO:0000259" key="8">
    <source>
        <dbReference type="PROSITE" id="PS50011"/>
    </source>
</evidence>
<dbReference type="InterPro" id="IPR011009">
    <property type="entry name" value="Kinase-like_dom_sf"/>
</dbReference>
<keyword evidence="5 6" id="KW-0067">ATP-binding</keyword>
<dbReference type="InterPro" id="IPR050494">
    <property type="entry name" value="Ser_Thr_dual-spec_kinase"/>
</dbReference>
<evidence type="ECO:0000256" key="4">
    <source>
        <dbReference type="ARBA" id="ARBA00022777"/>
    </source>
</evidence>
<dbReference type="OrthoDB" id="283111at2759"/>
<reference evidence="9" key="1">
    <citation type="submission" date="2016-10" db="EMBL/GenBank/DDBJ databases">
        <authorList>
            <person name="Benchimol M."/>
            <person name="Almeida L.G."/>
            <person name="Vasconcelos A.T."/>
            <person name="Perreira-Neves A."/>
            <person name="Rosa I.A."/>
            <person name="Tasca T."/>
            <person name="Bogo M.R."/>
            <person name="de Souza W."/>
        </authorList>
    </citation>
    <scope>NUCLEOTIDE SEQUENCE [LARGE SCALE GENOMIC DNA]</scope>
    <source>
        <strain evidence="9">K</strain>
    </source>
</reference>
<dbReference type="Pfam" id="PF00069">
    <property type="entry name" value="Pkinase"/>
    <property type="match status" value="1"/>
</dbReference>
<name>A0A1J4KV35_9EUKA</name>
<evidence type="ECO:0000313" key="10">
    <source>
        <dbReference type="Proteomes" id="UP000179807"/>
    </source>
</evidence>
<evidence type="ECO:0000256" key="6">
    <source>
        <dbReference type="PROSITE-ProRule" id="PRU10141"/>
    </source>
</evidence>